<keyword evidence="3" id="KW-1185">Reference proteome</keyword>
<dbReference type="AlphaFoldDB" id="A0A5A7QGY3"/>
<comment type="caution">
    <text evidence="2">The sequence shown here is derived from an EMBL/GenBank/DDBJ whole genome shotgun (WGS) entry which is preliminary data.</text>
</comment>
<protein>
    <submittedName>
        <fullName evidence="2">Zinc induced facilitator-like 2</fullName>
    </submittedName>
</protein>
<feature type="transmembrane region" description="Helical" evidence="1">
    <location>
        <begin position="121"/>
        <end position="141"/>
    </location>
</feature>
<evidence type="ECO:0000313" key="3">
    <source>
        <dbReference type="Proteomes" id="UP000325081"/>
    </source>
</evidence>
<dbReference type="EMBL" id="BKCP01007037">
    <property type="protein sequence ID" value="GER44589.1"/>
    <property type="molecule type" value="Genomic_DNA"/>
</dbReference>
<reference evidence="3" key="1">
    <citation type="journal article" date="2019" name="Curr. Biol.">
        <title>Genome Sequence of Striga asiatica Provides Insight into the Evolution of Plant Parasitism.</title>
        <authorList>
            <person name="Yoshida S."/>
            <person name="Kim S."/>
            <person name="Wafula E.K."/>
            <person name="Tanskanen J."/>
            <person name="Kim Y.M."/>
            <person name="Honaas L."/>
            <person name="Yang Z."/>
            <person name="Spallek T."/>
            <person name="Conn C.E."/>
            <person name="Ichihashi Y."/>
            <person name="Cheong K."/>
            <person name="Cui S."/>
            <person name="Der J.P."/>
            <person name="Gundlach H."/>
            <person name="Jiao Y."/>
            <person name="Hori C."/>
            <person name="Ishida J.K."/>
            <person name="Kasahara H."/>
            <person name="Kiba T."/>
            <person name="Kim M.S."/>
            <person name="Koo N."/>
            <person name="Laohavisit A."/>
            <person name="Lee Y.H."/>
            <person name="Lumba S."/>
            <person name="McCourt P."/>
            <person name="Mortimer J.C."/>
            <person name="Mutuku J.M."/>
            <person name="Nomura T."/>
            <person name="Sasaki-Sekimoto Y."/>
            <person name="Seto Y."/>
            <person name="Wang Y."/>
            <person name="Wakatake T."/>
            <person name="Sakakibara H."/>
            <person name="Demura T."/>
            <person name="Yamaguchi S."/>
            <person name="Yoneyama K."/>
            <person name="Manabe R.I."/>
            <person name="Nelson D.C."/>
            <person name="Schulman A.H."/>
            <person name="Timko M.P."/>
            <person name="dePamphilis C.W."/>
            <person name="Choi D."/>
            <person name="Shirasu K."/>
        </authorList>
    </citation>
    <scope>NUCLEOTIDE SEQUENCE [LARGE SCALE GENOMIC DNA]</scope>
    <source>
        <strain evidence="3">cv. UVA1</strain>
    </source>
</reference>
<evidence type="ECO:0000313" key="2">
    <source>
        <dbReference type="EMBL" id="GER44589.1"/>
    </source>
</evidence>
<gene>
    <name evidence="2" type="ORF">STAS_21491</name>
</gene>
<organism evidence="2 3">
    <name type="scientific">Striga asiatica</name>
    <name type="common">Asiatic witchweed</name>
    <name type="synonym">Buchnera asiatica</name>
    <dbReference type="NCBI Taxonomy" id="4170"/>
    <lineage>
        <taxon>Eukaryota</taxon>
        <taxon>Viridiplantae</taxon>
        <taxon>Streptophyta</taxon>
        <taxon>Embryophyta</taxon>
        <taxon>Tracheophyta</taxon>
        <taxon>Spermatophyta</taxon>
        <taxon>Magnoliopsida</taxon>
        <taxon>eudicotyledons</taxon>
        <taxon>Gunneridae</taxon>
        <taxon>Pentapetalae</taxon>
        <taxon>asterids</taxon>
        <taxon>lamiids</taxon>
        <taxon>Lamiales</taxon>
        <taxon>Orobanchaceae</taxon>
        <taxon>Buchnereae</taxon>
        <taxon>Striga</taxon>
    </lineage>
</organism>
<name>A0A5A7QGY3_STRAF</name>
<keyword evidence="1" id="KW-1133">Transmembrane helix</keyword>
<keyword evidence="1" id="KW-0472">Membrane</keyword>
<dbReference type="Proteomes" id="UP000325081">
    <property type="component" value="Unassembled WGS sequence"/>
</dbReference>
<proteinExistence type="predicted"/>
<keyword evidence="1" id="KW-0812">Transmembrane</keyword>
<accession>A0A5A7QGY3</accession>
<sequence>MSSREGQELALRQPFDWVAYDTYPNIDTSPNLAGDDFLLVTQLSVSSALDGANSQSPSLAIEAFPAARLLVPDPHAVRSELAADLVPIELLDSAQMGYGQEGQELVLRQAPRLGRLLLDNLRRVCVFFFFFALVVATLTYGRSD</sequence>
<evidence type="ECO:0000256" key="1">
    <source>
        <dbReference type="SAM" id="Phobius"/>
    </source>
</evidence>